<dbReference type="Proteomes" id="UP001209878">
    <property type="component" value="Unassembled WGS sequence"/>
</dbReference>
<evidence type="ECO:0000313" key="3">
    <source>
        <dbReference type="EMBL" id="KAK2178059.1"/>
    </source>
</evidence>
<evidence type="ECO:0000256" key="1">
    <source>
        <dbReference type="SAM" id="MobiDB-lite"/>
    </source>
</evidence>
<dbReference type="Pfam" id="PF00078">
    <property type="entry name" value="RVT_1"/>
    <property type="match status" value="1"/>
</dbReference>
<organism evidence="3 4">
    <name type="scientific">Ridgeia piscesae</name>
    <name type="common">Tubeworm</name>
    <dbReference type="NCBI Taxonomy" id="27915"/>
    <lineage>
        <taxon>Eukaryota</taxon>
        <taxon>Metazoa</taxon>
        <taxon>Spiralia</taxon>
        <taxon>Lophotrochozoa</taxon>
        <taxon>Annelida</taxon>
        <taxon>Polychaeta</taxon>
        <taxon>Sedentaria</taxon>
        <taxon>Canalipalpata</taxon>
        <taxon>Sabellida</taxon>
        <taxon>Siboglinidae</taxon>
        <taxon>Ridgeia</taxon>
    </lineage>
</organism>
<dbReference type="PANTHER" id="PTHR33332">
    <property type="entry name" value="REVERSE TRANSCRIPTASE DOMAIN-CONTAINING PROTEIN"/>
    <property type="match status" value="1"/>
</dbReference>
<feature type="compositionally biased region" description="Polar residues" evidence="1">
    <location>
        <begin position="617"/>
        <end position="634"/>
    </location>
</feature>
<dbReference type="InterPro" id="IPR000477">
    <property type="entry name" value="RT_dom"/>
</dbReference>
<sequence length="634" mass="69785">MALARTSGQDLANPDNMAVFWSGHKQLELQKTLQLYVYLQIHQPMADRKRECEFRPLVNIASACYSPLHFGFRRVFFTSRSRTCTARSIVTGLTFGLKYARVLSNEEQLDEADESPSAPRASIGGGRGDASPHFSAWGDSVGIVPPTFQLRKIARFQRYFKDKTEVLCQNRSPLPADDTPTVVGAHFDVFEHASHSDVKKIVLASATKSCELDPLPTSIVKQHIDALSPLLARIINASLATTVFPAPMKHAVVVPILKKGGSDANALTNYRPISNITFVAKTTERFVAQQVQHFMEENGIYGIYQSAYRAHHSAETALERIHNDIAHSNDNRQSVLLVLLDLSAAFDTIDHRTLLRRFSGYGLSGDVLAWLTSYLCDRTYVVRVKSGVSESDIITTGVPQGTVLGPLLFNAYIAPLTTLLQKHNIRHHLYADDTQLYITFPPTDHTQALARMEACVQDAKAWLCDNGLVMNNNKSQAIVIHSSSLRTSTSLTRVNICGQLVETSPVIRDLGFNVDANLTMTSQVANVCRSAYYHLSRIAKIRDSISTTEWPYTMTRRSIFRHCYAATHLPVRCALHAGCDDIVGSDNETVGSYNDTVGSDNDVVGSDNDTVGIGDDSVSSDNNLGTGEFSGASN</sequence>
<evidence type="ECO:0000313" key="4">
    <source>
        <dbReference type="Proteomes" id="UP001209878"/>
    </source>
</evidence>
<feature type="region of interest" description="Disordered" evidence="1">
    <location>
        <begin position="594"/>
        <end position="634"/>
    </location>
</feature>
<protein>
    <recommendedName>
        <fullName evidence="2">Reverse transcriptase domain-containing protein</fullName>
    </recommendedName>
</protein>
<gene>
    <name evidence="3" type="ORF">NP493_564g03013</name>
</gene>
<keyword evidence="4" id="KW-1185">Reference proteome</keyword>
<dbReference type="PROSITE" id="PS50878">
    <property type="entry name" value="RT_POL"/>
    <property type="match status" value="1"/>
</dbReference>
<name>A0AAD9NSR2_RIDPI</name>
<reference evidence="3" key="1">
    <citation type="journal article" date="2023" name="Mol. Biol. Evol.">
        <title>Third-Generation Sequencing Reveals the Adaptive Role of the Epigenome in Three Deep-Sea Polychaetes.</title>
        <authorList>
            <person name="Perez M."/>
            <person name="Aroh O."/>
            <person name="Sun Y."/>
            <person name="Lan Y."/>
            <person name="Juniper S.K."/>
            <person name="Young C.R."/>
            <person name="Angers B."/>
            <person name="Qian P.Y."/>
        </authorList>
    </citation>
    <scope>NUCLEOTIDE SEQUENCE</scope>
    <source>
        <strain evidence="3">R07B-5</strain>
    </source>
</reference>
<dbReference type="CDD" id="cd01650">
    <property type="entry name" value="RT_nLTR_like"/>
    <property type="match status" value="1"/>
</dbReference>
<dbReference type="AlphaFoldDB" id="A0AAD9NSR2"/>
<dbReference type="SUPFAM" id="SSF56672">
    <property type="entry name" value="DNA/RNA polymerases"/>
    <property type="match status" value="1"/>
</dbReference>
<evidence type="ECO:0000259" key="2">
    <source>
        <dbReference type="PROSITE" id="PS50878"/>
    </source>
</evidence>
<dbReference type="EMBL" id="JAODUO010000564">
    <property type="protein sequence ID" value="KAK2178059.1"/>
    <property type="molecule type" value="Genomic_DNA"/>
</dbReference>
<comment type="caution">
    <text evidence="3">The sequence shown here is derived from an EMBL/GenBank/DDBJ whole genome shotgun (WGS) entry which is preliminary data.</text>
</comment>
<accession>A0AAD9NSR2</accession>
<dbReference type="InterPro" id="IPR043502">
    <property type="entry name" value="DNA/RNA_pol_sf"/>
</dbReference>
<proteinExistence type="predicted"/>
<feature type="domain" description="Reverse transcriptase" evidence="2">
    <location>
        <begin position="237"/>
        <end position="514"/>
    </location>
</feature>
<feature type="region of interest" description="Disordered" evidence="1">
    <location>
        <begin position="108"/>
        <end position="129"/>
    </location>
</feature>